<dbReference type="SUPFAM" id="SSF54909">
    <property type="entry name" value="Dimeric alpha+beta barrel"/>
    <property type="match status" value="1"/>
</dbReference>
<keyword evidence="2" id="KW-0238">DNA-binding</keyword>
<dbReference type="Gene3D" id="1.10.10.10">
    <property type="entry name" value="Winged helix-like DNA-binding domain superfamily/Winged helix DNA-binding domain"/>
    <property type="match status" value="1"/>
</dbReference>
<dbReference type="InterPro" id="IPR019888">
    <property type="entry name" value="Tscrpt_reg_AsnC-like"/>
</dbReference>
<keyword evidence="6" id="KW-1185">Reference proteome</keyword>
<dbReference type="InterPro" id="IPR019887">
    <property type="entry name" value="Tscrpt_reg_AsnC/Lrp_C"/>
</dbReference>
<feature type="domain" description="HTH asnC-type" evidence="4">
    <location>
        <begin position="6"/>
        <end position="66"/>
    </location>
</feature>
<evidence type="ECO:0000313" key="5">
    <source>
        <dbReference type="EMBL" id="TQL44872.1"/>
    </source>
</evidence>
<proteinExistence type="predicted"/>
<dbReference type="InterPro" id="IPR000485">
    <property type="entry name" value="AsnC-type_HTH_dom"/>
</dbReference>
<sequence length="150" mass="16309">MSVNVADSIDRQIIDALRTNGRRPFRQIASDLGVSESTVRSRFARLSELGILQVVGLADLHGVGAVEGHVSVQVVGGAARQLAQELAQRAEVKLVAAAIGAADLILDVAFQNLGDFHRFINIELPAYEGVRRIEYVRTGELVKDSYVWAK</sequence>
<evidence type="ECO:0000256" key="2">
    <source>
        <dbReference type="ARBA" id="ARBA00023125"/>
    </source>
</evidence>
<dbReference type="PANTHER" id="PTHR43413">
    <property type="entry name" value="TRANSCRIPTIONAL REGULATOR, ASNC FAMILY"/>
    <property type="match status" value="1"/>
</dbReference>
<dbReference type="Pfam" id="PF13404">
    <property type="entry name" value="HTH_AsnC-type"/>
    <property type="match status" value="1"/>
</dbReference>
<evidence type="ECO:0000256" key="1">
    <source>
        <dbReference type="ARBA" id="ARBA00023015"/>
    </source>
</evidence>
<dbReference type="InterPro" id="IPR011991">
    <property type="entry name" value="ArsR-like_HTH"/>
</dbReference>
<keyword evidence="3" id="KW-0804">Transcription</keyword>
<dbReference type="Pfam" id="PF01037">
    <property type="entry name" value="AsnC_trans_reg"/>
    <property type="match status" value="1"/>
</dbReference>
<dbReference type="InterPro" id="IPR011008">
    <property type="entry name" value="Dimeric_a/b-barrel"/>
</dbReference>
<dbReference type="Gene3D" id="3.30.70.920">
    <property type="match status" value="1"/>
</dbReference>
<accession>A0A542Y9V2</accession>
<dbReference type="Proteomes" id="UP000319094">
    <property type="component" value="Unassembled WGS sequence"/>
</dbReference>
<keyword evidence="1" id="KW-0805">Transcription regulation</keyword>
<dbReference type="GO" id="GO:0043565">
    <property type="term" value="F:sequence-specific DNA binding"/>
    <property type="evidence" value="ECO:0007669"/>
    <property type="project" value="InterPro"/>
</dbReference>
<comment type="caution">
    <text evidence="5">The sequence shown here is derived from an EMBL/GenBank/DDBJ whole genome shotgun (WGS) entry which is preliminary data.</text>
</comment>
<dbReference type="AlphaFoldDB" id="A0A542Y9V2"/>
<evidence type="ECO:0000259" key="4">
    <source>
        <dbReference type="PROSITE" id="PS50956"/>
    </source>
</evidence>
<dbReference type="OrthoDB" id="4379331at2"/>
<dbReference type="PROSITE" id="PS50956">
    <property type="entry name" value="HTH_ASNC_2"/>
    <property type="match status" value="1"/>
</dbReference>
<dbReference type="EMBL" id="VFON01000001">
    <property type="protein sequence ID" value="TQL44872.1"/>
    <property type="molecule type" value="Genomic_DNA"/>
</dbReference>
<dbReference type="CDD" id="cd00090">
    <property type="entry name" value="HTH_ARSR"/>
    <property type="match status" value="1"/>
</dbReference>
<dbReference type="SMART" id="SM00344">
    <property type="entry name" value="HTH_ASNC"/>
    <property type="match status" value="1"/>
</dbReference>
<dbReference type="InterPro" id="IPR050684">
    <property type="entry name" value="HTH-Siroheme_Decarb"/>
</dbReference>
<protein>
    <submittedName>
        <fullName evidence="5">AsnC family transcriptional regulator</fullName>
    </submittedName>
</protein>
<name>A0A542Y9V2_9MICO</name>
<dbReference type="InterPro" id="IPR036388">
    <property type="entry name" value="WH-like_DNA-bd_sf"/>
</dbReference>
<dbReference type="InterPro" id="IPR036390">
    <property type="entry name" value="WH_DNA-bd_sf"/>
</dbReference>
<reference evidence="5 6" key="1">
    <citation type="submission" date="2019-06" db="EMBL/GenBank/DDBJ databases">
        <title>Sequencing the genomes of 1000 actinobacteria strains.</title>
        <authorList>
            <person name="Klenk H.-P."/>
        </authorList>
    </citation>
    <scope>NUCLEOTIDE SEQUENCE [LARGE SCALE GENOMIC DNA]</scope>
    <source>
        <strain evidence="5 6">DSM 8803</strain>
    </source>
</reference>
<evidence type="ECO:0000256" key="3">
    <source>
        <dbReference type="ARBA" id="ARBA00023163"/>
    </source>
</evidence>
<evidence type="ECO:0000313" key="6">
    <source>
        <dbReference type="Proteomes" id="UP000319094"/>
    </source>
</evidence>
<dbReference type="PANTHER" id="PTHR43413:SF6">
    <property type="entry name" value="REGULATORY PROTEIN ASNC"/>
    <property type="match status" value="1"/>
</dbReference>
<gene>
    <name evidence="5" type="ORF">FB468_2943</name>
</gene>
<dbReference type="RefSeq" id="WP_141887986.1">
    <property type="nucleotide sequence ID" value="NZ_BAAAUY010000018.1"/>
</dbReference>
<dbReference type="SUPFAM" id="SSF46785">
    <property type="entry name" value="Winged helix' DNA-binding domain"/>
    <property type="match status" value="1"/>
</dbReference>
<dbReference type="PRINTS" id="PR00033">
    <property type="entry name" value="HTHASNC"/>
</dbReference>
<organism evidence="5 6">
    <name type="scientific">Leucobacter komagatae</name>
    <dbReference type="NCBI Taxonomy" id="55969"/>
    <lineage>
        <taxon>Bacteria</taxon>
        <taxon>Bacillati</taxon>
        <taxon>Actinomycetota</taxon>
        <taxon>Actinomycetes</taxon>
        <taxon>Micrococcales</taxon>
        <taxon>Microbacteriaceae</taxon>
        <taxon>Leucobacter</taxon>
    </lineage>
</organism>